<proteinExistence type="predicted"/>
<organism evidence="2">
    <name type="scientific">marine sediment metagenome</name>
    <dbReference type="NCBI Taxonomy" id="412755"/>
    <lineage>
        <taxon>unclassified sequences</taxon>
        <taxon>metagenomes</taxon>
        <taxon>ecological metagenomes</taxon>
    </lineage>
</organism>
<accession>A0A0F9VTD8</accession>
<dbReference type="EMBL" id="LAZR01000009">
    <property type="protein sequence ID" value="KKO08366.1"/>
    <property type="molecule type" value="Genomic_DNA"/>
</dbReference>
<dbReference type="Gene3D" id="3.40.50.1010">
    <property type="entry name" value="5'-nuclease"/>
    <property type="match status" value="1"/>
</dbReference>
<sequence length="241" mass="27288">MAEDDPNVKTQEGAGRHRAVMAIEASEKKTYIFIDGQNFYLSARTAFGLRYPNFDVKSVSDIISERATGRSADHVTFYTGMPVQKFSPTWHQFWTNKLRAMEEDGIDTFTRPLRYTYETDPQAATGFKILSTREKGIDLRIALDAMEAARRPDCGDIIIVSRDQDFQEVIEKIEIMCAFEDREIGLWSSYPDGGNGPSHLRGIDGTKEVVITREDYAKCIDNHDYRGAYSARRTAHEPSPG</sequence>
<dbReference type="InterPro" id="IPR021139">
    <property type="entry name" value="NYN"/>
</dbReference>
<comment type="caution">
    <text evidence="2">The sequence shown here is derived from an EMBL/GenBank/DDBJ whole genome shotgun (WGS) entry which is preliminary data.</text>
</comment>
<evidence type="ECO:0000259" key="1">
    <source>
        <dbReference type="Pfam" id="PF01936"/>
    </source>
</evidence>
<gene>
    <name evidence="2" type="ORF">LCGC14_0043040</name>
</gene>
<dbReference type="GO" id="GO:0004540">
    <property type="term" value="F:RNA nuclease activity"/>
    <property type="evidence" value="ECO:0007669"/>
    <property type="project" value="InterPro"/>
</dbReference>
<name>A0A0F9VTD8_9ZZZZ</name>
<feature type="domain" description="NYN" evidence="1">
    <location>
        <begin position="29"/>
        <end position="173"/>
    </location>
</feature>
<reference evidence="2" key="1">
    <citation type="journal article" date="2015" name="Nature">
        <title>Complex archaea that bridge the gap between prokaryotes and eukaryotes.</title>
        <authorList>
            <person name="Spang A."/>
            <person name="Saw J.H."/>
            <person name="Jorgensen S.L."/>
            <person name="Zaremba-Niedzwiedzka K."/>
            <person name="Martijn J."/>
            <person name="Lind A.E."/>
            <person name="van Eijk R."/>
            <person name="Schleper C."/>
            <person name="Guy L."/>
            <person name="Ettema T.J."/>
        </authorList>
    </citation>
    <scope>NUCLEOTIDE SEQUENCE</scope>
</reference>
<protein>
    <recommendedName>
        <fullName evidence="1">NYN domain-containing protein</fullName>
    </recommendedName>
</protein>
<evidence type="ECO:0000313" key="2">
    <source>
        <dbReference type="EMBL" id="KKO08366.1"/>
    </source>
</evidence>
<dbReference type="Pfam" id="PF01936">
    <property type="entry name" value="NYN"/>
    <property type="match status" value="1"/>
</dbReference>
<dbReference type="AlphaFoldDB" id="A0A0F9VTD8"/>